<feature type="region of interest" description="Disordered" evidence="1">
    <location>
        <begin position="1"/>
        <end position="148"/>
    </location>
</feature>
<dbReference type="Pfam" id="PF08044">
    <property type="entry name" value="DUF1707"/>
    <property type="match status" value="1"/>
</dbReference>
<keyword evidence="5" id="KW-1185">Reference proteome</keyword>
<organism evidence="4 5">
    <name type="scientific">Naumannella cuiyingiana</name>
    <dbReference type="NCBI Taxonomy" id="1347891"/>
    <lineage>
        <taxon>Bacteria</taxon>
        <taxon>Bacillati</taxon>
        <taxon>Actinomycetota</taxon>
        <taxon>Actinomycetes</taxon>
        <taxon>Propionibacteriales</taxon>
        <taxon>Propionibacteriaceae</taxon>
        <taxon>Naumannella</taxon>
    </lineage>
</organism>
<keyword evidence="2" id="KW-0472">Membrane</keyword>
<keyword evidence="2" id="KW-0812">Transmembrane</keyword>
<evidence type="ECO:0000313" key="4">
    <source>
        <dbReference type="EMBL" id="NYI70795.1"/>
    </source>
</evidence>
<keyword evidence="2" id="KW-1133">Transmembrane helix</keyword>
<evidence type="ECO:0000256" key="2">
    <source>
        <dbReference type="SAM" id="Phobius"/>
    </source>
</evidence>
<comment type="caution">
    <text evidence="4">The sequence shown here is derived from an EMBL/GenBank/DDBJ whole genome shotgun (WGS) entry which is preliminary data.</text>
</comment>
<protein>
    <recommendedName>
        <fullName evidence="3">DUF1707 domain-containing protein</fullName>
    </recommendedName>
</protein>
<proteinExistence type="predicted"/>
<sequence length="197" mass="21281">MSDATMRVGDSERERAIAQLGEHASAGRLTEDELTERISQSGAARTRGELRAVFADLPEPHPLPPEAPDEPAAAAGPSPWPTRPEPAEQPGRTDAPAWPTLDAPEAPASGAPANFPIYQPNDDQRVASTSSAPEYPDPLRPGQGSAQRSGTDWMSYIWLLVPAAVLLTLVSRGNAWMAVPLAVLAVMFLNRRYRRRN</sequence>
<reference evidence="4 5" key="1">
    <citation type="submission" date="2020-07" db="EMBL/GenBank/DDBJ databases">
        <title>Sequencing the genomes of 1000 actinobacteria strains.</title>
        <authorList>
            <person name="Klenk H.-P."/>
        </authorList>
    </citation>
    <scope>NUCLEOTIDE SEQUENCE [LARGE SCALE GENOMIC DNA]</scope>
    <source>
        <strain evidence="4 5">DSM 103164</strain>
    </source>
</reference>
<dbReference type="InterPro" id="IPR012551">
    <property type="entry name" value="DUF1707_SHOCT-like"/>
</dbReference>
<dbReference type="AlphaFoldDB" id="A0A7Z0D8B8"/>
<accession>A0A7Z0D8B8</accession>
<dbReference type="Proteomes" id="UP000527616">
    <property type="component" value="Unassembled WGS sequence"/>
</dbReference>
<feature type="transmembrane region" description="Helical" evidence="2">
    <location>
        <begin position="176"/>
        <end position="193"/>
    </location>
</feature>
<evidence type="ECO:0000313" key="5">
    <source>
        <dbReference type="Proteomes" id="UP000527616"/>
    </source>
</evidence>
<dbReference type="RefSeq" id="WP_179444704.1">
    <property type="nucleotide sequence ID" value="NZ_JACBZS010000001.1"/>
</dbReference>
<gene>
    <name evidence="4" type="ORF">GGQ54_001355</name>
</gene>
<evidence type="ECO:0000256" key="1">
    <source>
        <dbReference type="SAM" id="MobiDB-lite"/>
    </source>
</evidence>
<feature type="transmembrane region" description="Helical" evidence="2">
    <location>
        <begin position="153"/>
        <end position="170"/>
    </location>
</feature>
<name>A0A7Z0D8B8_9ACTN</name>
<dbReference type="EMBL" id="JACBZS010000001">
    <property type="protein sequence ID" value="NYI70795.1"/>
    <property type="molecule type" value="Genomic_DNA"/>
</dbReference>
<feature type="domain" description="DUF1707" evidence="3">
    <location>
        <begin position="6"/>
        <end position="58"/>
    </location>
</feature>
<evidence type="ECO:0000259" key="3">
    <source>
        <dbReference type="Pfam" id="PF08044"/>
    </source>
</evidence>